<gene>
    <name evidence="2" type="ORF">PoB_007672400</name>
</gene>
<reference evidence="2 3" key="1">
    <citation type="journal article" date="2021" name="Elife">
        <title>Chloroplast acquisition without the gene transfer in kleptoplastic sea slugs, Plakobranchus ocellatus.</title>
        <authorList>
            <person name="Maeda T."/>
            <person name="Takahashi S."/>
            <person name="Yoshida T."/>
            <person name="Shimamura S."/>
            <person name="Takaki Y."/>
            <person name="Nagai Y."/>
            <person name="Toyoda A."/>
            <person name="Suzuki Y."/>
            <person name="Arimoto A."/>
            <person name="Ishii H."/>
            <person name="Satoh N."/>
            <person name="Nishiyama T."/>
            <person name="Hasebe M."/>
            <person name="Maruyama T."/>
            <person name="Minagawa J."/>
            <person name="Obokata J."/>
            <person name="Shigenobu S."/>
        </authorList>
    </citation>
    <scope>NUCLEOTIDE SEQUENCE [LARGE SCALE GENOMIC DNA]</scope>
</reference>
<dbReference type="PANTHER" id="PTHR45168">
    <property type="entry name" value="DNAJ HOMOLOG SUBFAMILY B MEMBER 2"/>
    <property type="match status" value="1"/>
</dbReference>
<dbReference type="EMBL" id="BLXT01008590">
    <property type="protein sequence ID" value="GFO50219.1"/>
    <property type="molecule type" value="Genomic_DNA"/>
</dbReference>
<dbReference type="AlphaFoldDB" id="A0AAV4E1Q2"/>
<organism evidence="2 3">
    <name type="scientific">Plakobranchus ocellatus</name>
    <dbReference type="NCBI Taxonomy" id="259542"/>
    <lineage>
        <taxon>Eukaryota</taxon>
        <taxon>Metazoa</taxon>
        <taxon>Spiralia</taxon>
        <taxon>Lophotrochozoa</taxon>
        <taxon>Mollusca</taxon>
        <taxon>Gastropoda</taxon>
        <taxon>Heterobranchia</taxon>
        <taxon>Euthyneura</taxon>
        <taxon>Panpulmonata</taxon>
        <taxon>Sacoglossa</taxon>
        <taxon>Placobranchoidea</taxon>
        <taxon>Plakobranchidae</taxon>
        <taxon>Plakobranchus</taxon>
    </lineage>
</organism>
<protein>
    <submittedName>
        <fullName evidence="2">Dnaj homolog subfamily b member 6-like</fullName>
    </submittedName>
</protein>
<sequence>MSRAGFVTKVVRSNPDCRRRCGLAMSRALYTDFSSVYPSVKWVPGTKGMKTLHVVSHTGLRQLLYKMLVRGTRSKAQKKREVYDRYGKEGVRGGSHATDDDFTFDPSGFGNFHFNFRSPEEIFRDFFGTDDPFANFFGVGRSRNGNPFESSFPGFHGSSFTSSFLSHDPFASSGFGRPMRRRRGEGVSRGRYGGAGGHGPTLHHHHIHHAAHVHPFLGFPSPRIHFGFPMMSMMSADPFFAHPAATIGMTQFSSTSFGGPTMGGNFRSTSTSTKMVNGKRIVTKKVVENGQETVMIEEDGVLKSKSINGVPQALDGPTSKHSIQA</sequence>
<proteinExistence type="predicted"/>
<evidence type="ECO:0000256" key="1">
    <source>
        <dbReference type="ARBA" id="ARBA00023186"/>
    </source>
</evidence>
<comment type="caution">
    <text evidence="2">The sequence shown here is derived from an EMBL/GenBank/DDBJ whole genome shotgun (WGS) entry which is preliminary data.</text>
</comment>
<dbReference type="GO" id="GO:0051082">
    <property type="term" value="F:unfolded protein binding"/>
    <property type="evidence" value="ECO:0007669"/>
    <property type="project" value="InterPro"/>
</dbReference>
<keyword evidence="1" id="KW-0143">Chaperone</keyword>
<dbReference type="InterPro" id="IPR043183">
    <property type="entry name" value="DNJB2/6-like"/>
</dbReference>
<evidence type="ECO:0000313" key="3">
    <source>
        <dbReference type="Proteomes" id="UP000735302"/>
    </source>
</evidence>
<dbReference type="PANTHER" id="PTHR45168:SF3">
    <property type="entry name" value="DNAJ HEAT SHOCK PROTEIN FAMILY (HSP40) MEMBER B2"/>
    <property type="match status" value="1"/>
</dbReference>
<name>A0AAV4E1Q2_9GAST</name>
<dbReference type="GO" id="GO:0030544">
    <property type="term" value="F:Hsp70 protein binding"/>
    <property type="evidence" value="ECO:0007669"/>
    <property type="project" value="InterPro"/>
</dbReference>
<dbReference type="Proteomes" id="UP000735302">
    <property type="component" value="Unassembled WGS sequence"/>
</dbReference>
<evidence type="ECO:0000313" key="2">
    <source>
        <dbReference type="EMBL" id="GFO50219.1"/>
    </source>
</evidence>
<accession>A0AAV4E1Q2</accession>
<keyword evidence="3" id="KW-1185">Reference proteome</keyword>